<proteinExistence type="inferred from homology"/>
<gene>
    <name evidence="5" type="ORF">ACMD2_13011</name>
</gene>
<dbReference type="Proteomes" id="UP000092600">
    <property type="component" value="Unassembled WGS sequence"/>
</dbReference>
<dbReference type="Gene3D" id="3.30.559.10">
    <property type="entry name" value="Chloramphenicol acetyltransferase-like domain"/>
    <property type="match status" value="4"/>
</dbReference>
<dbReference type="Pfam" id="PF02458">
    <property type="entry name" value="Transferase"/>
    <property type="match status" value="3"/>
</dbReference>
<evidence type="ECO:0000313" key="5">
    <source>
        <dbReference type="EMBL" id="OAY68962.1"/>
    </source>
</evidence>
<evidence type="ECO:0000313" key="6">
    <source>
        <dbReference type="Proteomes" id="UP000092600"/>
    </source>
</evidence>
<feature type="region of interest" description="Disordered" evidence="4">
    <location>
        <begin position="737"/>
        <end position="757"/>
    </location>
</feature>
<keyword evidence="2 5" id="KW-0808">Transferase</keyword>
<comment type="caution">
    <text evidence="5">The sequence shown here is derived from an EMBL/GenBank/DDBJ whole genome shotgun (WGS) entry which is preliminary data.</text>
</comment>
<sequence length="907" mass="100131">MKVRVESSRILKPLYGGDDRPRAADAAEHVPLTPFDRVTDDAHIAVLFAYRPPTPPNSVLVRALAVALAAYREWAGRLSADGDGKPVILLNDAGVRLVEAYVDAPHDACVSPDPSPSWLALHPSPDEGPGELLQVQLTRFACGALVVGFTMYHRVADGPATTQFLVDWCRAARGAPVRPPARDRAALCAPRDPPAVEFEHLGTELASERFPAAVEEEAMATAARPVATQKVHFSEEFLARLKQAAGGAGSTFECVVAHVWRAMTRARGLPGGETTRVRISVDGRHRMRPPLPREYFGNVILWAYPRAKARDLTAQPLRYAVDLIRGEIARVGDRYFKSFIDFAASEAAEGLVSTVDPDQWVLKPNVDVDSWLRFPIRELDIGGGGGGCPFYFIPSYYPVEGLMFLVPSSRGLVGEGRQSRSIDAYVSLFEEDMDVFRRICYSLDDNDDHHHHHHTETTAMKVRVESSRILKPLYGGDDRPRAADATEHVPLTPFDRVTDDAHIAVLFAYRPPTPPNSVLVRALAVALAAYREWAGRLSADGDGKPVILLNDAGVRLVEAYVDAPHDACVSPDPSPSWLALHPSPDEGPGELLQVQLTRFACGALVVGFTMYHRVADGPATTQFLVDWCRAARGAPVRRRRATARALRPARPAGRRVRAPRDGARVRALPRGRRGGGDGDRRQARRDAEGALQRGVSGQAEAGGGRGRQHVRVRRRARLAAMTRARGCRRRDHPRAHLRRRRHRMRPPSPASTSERADLTAQPLRYAVDLIRGEIARVGDRYFKSFIDFAASEAAEGLVSTVDPDQWVLKPNVDVDSWLRFPIRELDIGGGGGGCPFYFIPSYYPVEGLMFLVPSSRGLVGEGRQSRSIDAYVSLFEEDMDVFRRICYSLDDNDDHHHHHHHTETTGE</sequence>
<evidence type="ECO:0000256" key="1">
    <source>
        <dbReference type="ARBA" id="ARBA00009861"/>
    </source>
</evidence>
<evidence type="ECO:0000256" key="4">
    <source>
        <dbReference type="SAM" id="MobiDB-lite"/>
    </source>
</evidence>
<comment type="similarity">
    <text evidence="1">Belongs to the plant acyltransferase family.</text>
</comment>
<dbReference type="GO" id="GO:0016747">
    <property type="term" value="F:acyltransferase activity, transferring groups other than amino-acyl groups"/>
    <property type="evidence" value="ECO:0007669"/>
    <property type="project" value="TreeGrafter"/>
</dbReference>
<name>A0A199UVX2_ANACO</name>
<dbReference type="EMBL" id="LSRQ01004632">
    <property type="protein sequence ID" value="OAY68962.1"/>
    <property type="molecule type" value="Genomic_DNA"/>
</dbReference>
<evidence type="ECO:0000256" key="3">
    <source>
        <dbReference type="ARBA" id="ARBA00023315"/>
    </source>
</evidence>
<dbReference type="PANTHER" id="PTHR31642:SF13">
    <property type="entry name" value="AGMATINE HYDROXYCINNAMOYLTRANSFERASE 1"/>
    <property type="match status" value="1"/>
</dbReference>
<feature type="compositionally biased region" description="Basic and acidic residues" evidence="4">
    <location>
        <begin position="674"/>
        <end position="688"/>
    </location>
</feature>
<protein>
    <submittedName>
        <fullName evidence="5">Agmatine coumaroyltransferase-2</fullName>
    </submittedName>
</protein>
<accession>A0A199UVX2</accession>
<dbReference type="PANTHER" id="PTHR31642">
    <property type="entry name" value="TRICHOTHECENE 3-O-ACETYLTRANSFERASE"/>
    <property type="match status" value="1"/>
</dbReference>
<dbReference type="InterPro" id="IPR023213">
    <property type="entry name" value="CAT-like_dom_sf"/>
</dbReference>
<dbReference type="InterPro" id="IPR050317">
    <property type="entry name" value="Plant_Fungal_Acyltransferase"/>
</dbReference>
<keyword evidence="3" id="KW-0012">Acyltransferase</keyword>
<organism evidence="5 6">
    <name type="scientific">Ananas comosus</name>
    <name type="common">Pineapple</name>
    <name type="synonym">Ananas ananas</name>
    <dbReference type="NCBI Taxonomy" id="4615"/>
    <lineage>
        <taxon>Eukaryota</taxon>
        <taxon>Viridiplantae</taxon>
        <taxon>Streptophyta</taxon>
        <taxon>Embryophyta</taxon>
        <taxon>Tracheophyta</taxon>
        <taxon>Spermatophyta</taxon>
        <taxon>Magnoliopsida</taxon>
        <taxon>Liliopsida</taxon>
        <taxon>Poales</taxon>
        <taxon>Bromeliaceae</taxon>
        <taxon>Bromelioideae</taxon>
        <taxon>Ananas</taxon>
    </lineage>
</organism>
<evidence type="ECO:0000256" key="2">
    <source>
        <dbReference type="ARBA" id="ARBA00022679"/>
    </source>
</evidence>
<reference evidence="5 6" key="1">
    <citation type="journal article" date="2016" name="DNA Res.">
        <title>The draft genome of MD-2 pineapple using hybrid error correction of long reads.</title>
        <authorList>
            <person name="Redwan R.M."/>
            <person name="Saidin A."/>
            <person name="Kumar S.V."/>
        </authorList>
    </citation>
    <scope>NUCLEOTIDE SEQUENCE [LARGE SCALE GENOMIC DNA]</scope>
    <source>
        <strain evidence="6">cv. MD2</strain>
        <tissue evidence="5">Leaf</tissue>
    </source>
</reference>
<dbReference type="FunFam" id="3.30.559.10:FF:000008">
    <property type="entry name" value="Tryptamine hydroxycinnamoyl transferase"/>
    <property type="match status" value="1"/>
</dbReference>
<feature type="region of interest" description="Disordered" evidence="4">
    <location>
        <begin position="639"/>
        <end position="713"/>
    </location>
</feature>
<dbReference type="AlphaFoldDB" id="A0A199UVX2"/>